<reference evidence="2 3" key="1">
    <citation type="journal article" date="2021" name="MBio">
        <title>A New Model Trypanosomatid, Novymonas esmeraldas: Genomic Perception of Its 'Candidatus Pandoraea novymonadis' Endosymbiont.</title>
        <authorList>
            <person name="Zakharova A."/>
            <person name="Saura A."/>
            <person name="Butenko A."/>
            <person name="Podesvova L."/>
            <person name="Warmusova S."/>
            <person name="Kostygov A.Y."/>
            <person name="Nenarokova A."/>
            <person name="Lukes J."/>
            <person name="Opperdoes F.R."/>
            <person name="Yurchenko V."/>
        </authorList>
    </citation>
    <scope>NUCLEOTIDE SEQUENCE [LARGE SCALE GENOMIC DNA]</scope>
    <source>
        <strain evidence="2 3">E262AT.01</strain>
    </source>
</reference>
<feature type="compositionally biased region" description="Low complexity" evidence="1">
    <location>
        <begin position="556"/>
        <end position="578"/>
    </location>
</feature>
<feature type="region of interest" description="Disordered" evidence="1">
    <location>
        <begin position="473"/>
        <end position="578"/>
    </location>
</feature>
<evidence type="ECO:0000313" key="2">
    <source>
        <dbReference type="EMBL" id="KAK7194723.1"/>
    </source>
</evidence>
<feature type="region of interest" description="Disordered" evidence="1">
    <location>
        <begin position="259"/>
        <end position="278"/>
    </location>
</feature>
<comment type="caution">
    <text evidence="2">The sequence shown here is derived from an EMBL/GenBank/DDBJ whole genome shotgun (WGS) entry which is preliminary data.</text>
</comment>
<keyword evidence="3" id="KW-1185">Reference proteome</keyword>
<gene>
    <name evidence="2" type="ORF">NESM_000392000</name>
</gene>
<evidence type="ECO:0000256" key="1">
    <source>
        <dbReference type="SAM" id="MobiDB-lite"/>
    </source>
</evidence>
<dbReference type="AlphaFoldDB" id="A0AAW0EKT0"/>
<protein>
    <submittedName>
        <fullName evidence="2">Uncharacterized protein</fullName>
    </submittedName>
</protein>
<evidence type="ECO:0000313" key="3">
    <source>
        <dbReference type="Proteomes" id="UP001430356"/>
    </source>
</evidence>
<organism evidence="2 3">
    <name type="scientific">Novymonas esmeraldas</name>
    <dbReference type="NCBI Taxonomy" id="1808958"/>
    <lineage>
        <taxon>Eukaryota</taxon>
        <taxon>Discoba</taxon>
        <taxon>Euglenozoa</taxon>
        <taxon>Kinetoplastea</taxon>
        <taxon>Metakinetoplastina</taxon>
        <taxon>Trypanosomatida</taxon>
        <taxon>Trypanosomatidae</taxon>
        <taxon>Novymonas</taxon>
    </lineage>
</organism>
<feature type="compositionally biased region" description="Gly residues" evidence="1">
    <location>
        <begin position="265"/>
        <end position="275"/>
    </location>
</feature>
<sequence length="955" mass="101333">MVRVVVPHRHATVLSTAAYGMRRLTRCSSAAGRRRRLCTSAVSRRHCHASAAHAHRYLSAAEVVGAQAAAGTSAAGISVTLPPLCAWGACVDADDASEVGLPRSHRDSNRFAALWAPVLSYVAHLSGGSAAVACASTPLSPPLCLVLRLFPDLTVAQLPSVHRGGSTTSSPCAPHEYPLDAILGAAEVWGSGTDSQQVFRNAIAGLHEMGQRLLPQVPLVLQLPTRLLVSQQFLHDVATLLVRDGWRSVSFELPSTHQLYSSSSSGGGGGGGGGSACRRRDVEDTVVDSTWCRLPLLCTPWQTLCRHPGLGHTLRQLRRHDVVPFHVLYAWAVAEMQLFNGLERSLVVDTTAPMPGEEAARQAHLQGRDTVGQSAGEMERAVPPAGLDRAASECWAEARREVDGAGSTDVRVCMADNPLTTRAAGAHFSSDVVDAVRQRGRATGGGAAAAAAAAAAAGVPRPADLDVVEREWRRRRQPEVATPSATAASAQPSRSSPGRPASAPSLVLDTPPDHLRALIEGSILRDDGDGTTPTAVTPQRRLLQKVGQFMQRTMSDDAAAPADAEASTSTDDSGASLAQQAEELERLLREANEARNTSSSAVSGVEHMMTEMHRYMRAHAQPPAPTVESPTSPAHTAAMHAAPCAESGPSPNAWSACAGYWSCIHALTQGTAGAALLWTAPTFHAAAVRAWTAAYHASQTASGSRRLGETSRPRPPLLPPPVAVVPVYMPVQSAMRVEVERLLREGRQFARPPLCAGDAEAERPLHTWLPASLNAALADALTALPRGYEARERRRLLRDHQRLRRGGAQAARRPASVVESVAALPVTGDAESDTDVVRIRVKHEALPLFLLSPAQVQRREAQASADALAAASEARVDEGRVRTVNESLAQAVESGYRAAAASRDGGAGVWPPPLTMMHVPTPGLSAVELHRSWHCLHLDNAATCAVESGERRERR</sequence>
<dbReference type="EMBL" id="JAECZO010000041">
    <property type="protein sequence ID" value="KAK7194723.1"/>
    <property type="molecule type" value="Genomic_DNA"/>
</dbReference>
<name>A0AAW0EKT0_9TRYP</name>
<proteinExistence type="predicted"/>
<feature type="region of interest" description="Disordered" evidence="1">
    <location>
        <begin position="359"/>
        <end position="383"/>
    </location>
</feature>
<accession>A0AAW0EKT0</accession>
<dbReference type="Proteomes" id="UP001430356">
    <property type="component" value="Unassembled WGS sequence"/>
</dbReference>
<feature type="compositionally biased region" description="Low complexity" evidence="1">
    <location>
        <begin position="481"/>
        <end position="505"/>
    </location>
</feature>
<feature type="compositionally biased region" description="Basic and acidic residues" evidence="1">
    <location>
        <begin position="511"/>
        <end position="528"/>
    </location>
</feature>